<dbReference type="STRING" id="53326.A0A016TGP5"/>
<dbReference type="AlphaFoldDB" id="A0A016TGP5"/>
<dbReference type="InterPro" id="IPR019383">
    <property type="entry name" value="Golgin_A_7/ERF4"/>
</dbReference>
<comment type="similarity">
    <text evidence="2">Belongs to the ERF4 family.</text>
</comment>
<comment type="caution">
    <text evidence="8">The sequence shown here is derived from an EMBL/GenBank/DDBJ whole genome shotgun (WGS) entry which is preliminary data.</text>
</comment>
<organism evidence="8 9">
    <name type="scientific">Ancylostoma ceylanicum</name>
    <dbReference type="NCBI Taxonomy" id="53326"/>
    <lineage>
        <taxon>Eukaryota</taxon>
        <taxon>Metazoa</taxon>
        <taxon>Ecdysozoa</taxon>
        <taxon>Nematoda</taxon>
        <taxon>Chromadorea</taxon>
        <taxon>Rhabditida</taxon>
        <taxon>Rhabditina</taxon>
        <taxon>Rhabditomorpha</taxon>
        <taxon>Strongyloidea</taxon>
        <taxon>Ancylostomatidae</taxon>
        <taxon>Ancylostomatinae</taxon>
        <taxon>Ancylostoma</taxon>
    </lineage>
</organism>
<dbReference type="PANTHER" id="PTHR13254">
    <property type="entry name" value="GOLGI AUTOANTIGEN, GOLGIN SUBFAMILY A, 7"/>
    <property type="match status" value="1"/>
</dbReference>
<evidence type="ECO:0000256" key="1">
    <source>
        <dbReference type="ARBA" id="ARBA00004406"/>
    </source>
</evidence>
<evidence type="ECO:0000256" key="5">
    <source>
        <dbReference type="ARBA" id="ARBA00022824"/>
    </source>
</evidence>
<dbReference type="InterPro" id="IPR051371">
    <property type="entry name" value="Ras_palmitoyltransferase"/>
</dbReference>
<dbReference type="OrthoDB" id="2190159at2759"/>
<keyword evidence="9" id="KW-1185">Reference proteome</keyword>
<keyword evidence="6" id="KW-0472">Membrane</keyword>
<protein>
    <recommendedName>
        <fullName evidence="4">Ras modification protein ERF4</fullName>
    </recommendedName>
</protein>
<keyword evidence="5" id="KW-0256">Endoplasmic reticulum</keyword>
<dbReference type="EMBL" id="JARK01001438">
    <property type="protein sequence ID" value="EYC02114.1"/>
    <property type="molecule type" value="Genomic_DNA"/>
</dbReference>
<dbReference type="Proteomes" id="UP000024635">
    <property type="component" value="Unassembled WGS sequence"/>
</dbReference>
<dbReference type="GO" id="GO:0006612">
    <property type="term" value="P:protein targeting to membrane"/>
    <property type="evidence" value="ECO:0007669"/>
    <property type="project" value="TreeGrafter"/>
</dbReference>
<evidence type="ECO:0000259" key="7">
    <source>
        <dbReference type="Pfam" id="PF10256"/>
    </source>
</evidence>
<evidence type="ECO:0000256" key="3">
    <source>
        <dbReference type="ARBA" id="ARBA00011396"/>
    </source>
</evidence>
<reference evidence="9" key="1">
    <citation type="journal article" date="2015" name="Nat. Genet.">
        <title>The genome and transcriptome of the zoonotic hookworm Ancylostoma ceylanicum identify infection-specific gene families.</title>
        <authorList>
            <person name="Schwarz E.M."/>
            <person name="Hu Y."/>
            <person name="Antoshechkin I."/>
            <person name="Miller M.M."/>
            <person name="Sternberg P.W."/>
            <person name="Aroian R.V."/>
        </authorList>
    </citation>
    <scope>NUCLEOTIDE SEQUENCE</scope>
    <source>
        <strain evidence="9">HY135</strain>
    </source>
</reference>
<evidence type="ECO:0000313" key="8">
    <source>
        <dbReference type="EMBL" id="EYC02114.1"/>
    </source>
</evidence>
<gene>
    <name evidence="8" type="primary">Acey_s0102.g3496</name>
    <name evidence="8" type="ORF">Y032_0102g3496</name>
</gene>
<proteinExistence type="inferred from homology"/>
<evidence type="ECO:0000256" key="2">
    <source>
        <dbReference type="ARBA" id="ARBA00007732"/>
    </source>
</evidence>
<dbReference type="GO" id="GO:0002178">
    <property type="term" value="C:palmitoyltransferase complex"/>
    <property type="evidence" value="ECO:0007669"/>
    <property type="project" value="TreeGrafter"/>
</dbReference>
<dbReference type="Pfam" id="PF10256">
    <property type="entry name" value="Erf4"/>
    <property type="match status" value="1"/>
</dbReference>
<comment type="subunit">
    <text evidence="3">Interacts with ERF2.</text>
</comment>
<comment type="subcellular location">
    <subcellularLocation>
        <location evidence="1">Endoplasmic reticulum membrane</location>
        <topology evidence="1">Peripheral membrane protein</topology>
    </subcellularLocation>
</comment>
<accession>A0A016TGP5</accession>
<sequence>MNDLQRVTLHDKRRVVIQRDYSSGLGIKFNSFYPSDLASKIDEDTWTKFICELNYEYECAEKVTSRTIMETMLGCLSCYTTR</sequence>
<dbReference type="PANTHER" id="PTHR13254:SF0">
    <property type="entry name" value="GOLGIN SUBFAMILY A MEMBER 7_ERF4 DOMAIN-CONTAINING PROTEIN"/>
    <property type="match status" value="1"/>
</dbReference>
<evidence type="ECO:0000256" key="4">
    <source>
        <dbReference type="ARBA" id="ARBA00018463"/>
    </source>
</evidence>
<dbReference type="GO" id="GO:0005789">
    <property type="term" value="C:endoplasmic reticulum membrane"/>
    <property type="evidence" value="ECO:0007669"/>
    <property type="project" value="UniProtKB-SubCell"/>
</dbReference>
<evidence type="ECO:0000256" key="6">
    <source>
        <dbReference type="ARBA" id="ARBA00023136"/>
    </source>
</evidence>
<feature type="domain" description="Golgin subfamily A member 7/ERF4" evidence="7">
    <location>
        <begin position="15"/>
        <end position="81"/>
    </location>
</feature>
<name>A0A016TGP5_9BILA</name>
<evidence type="ECO:0000313" key="9">
    <source>
        <dbReference type="Proteomes" id="UP000024635"/>
    </source>
</evidence>